<keyword evidence="1" id="KW-0472">Membrane</keyword>
<keyword evidence="1" id="KW-0812">Transmembrane</keyword>
<accession>A0ABY9JZJ5</accession>
<protein>
    <submittedName>
        <fullName evidence="3">Phage tail length tape measure family protein</fullName>
    </submittedName>
</protein>
<keyword evidence="4" id="KW-1185">Reference proteome</keyword>
<name>A0ABY9JZJ5_9HYPH</name>
<feature type="transmembrane region" description="Helical" evidence="1">
    <location>
        <begin position="230"/>
        <end position="254"/>
    </location>
</feature>
<dbReference type="Proteomes" id="UP001225788">
    <property type="component" value="Chromosome"/>
</dbReference>
<feature type="domain" description="Bacteriophage tail tape measure N-terminal" evidence="2">
    <location>
        <begin position="128"/>
        <end position="244"/>
    </location>
</feature>
<reference evidence="3 4" key="1">
    <citation type="submission" date="2023-08" db="EMBL/GenBank/DDBJ databases">
        <title>Pathogen: clinical or host-associated sample.</title>
        <authorList>
            <person name="Hergert J."/>
            <person name="Casey R."/>
            <person name="Wagner J."/>
            <person name="Young E.L."/>
            <person name="Oakeson K.F."/>
        </authorList>
    </citation>
    <scope>NUCLEOTIDE SEQUENCE [LARGE SCALE GENOMIC DNA]</scope>
    <source>
        <strain evidence="3 4">UPHL-collab-2</strain>
    </source>
</reference>
<evidence type="ECO:0000313" key="4">
    <source>
        <dbReference type="Proteomes" id="UP001225788"/>
    </source>
</evidence>
<feature type="transmembrane region" description="Helical" evidence="1">
    <location>
        <begin position="196"/>
        <end position="218"/>
    </location>
</feature>
<keyword evidence="1" id="KW-1133">Transmembrane helix</keyword>
<dbReference type="Pfam" id="PF06791">
    <property type="entry name" value="TMP_2"/>
    <property type="match status" value="1"/>
</dbReference>
<evidence type="ECO:0000256" key="1">
    <source>
        <dbReference type="SAM" id="Phobius"/>
    </source>
</evidence>
<proteinExistence type="predicted"/>
<gene>
    <name evidence="3" type="ORF">Q9315_09845</name>
</gene>
<dbReference type="InterPro" id="IPR009628">
    <property type="entry name" value="Phage_tape_measure_N"/>
</dbReference>
<organism evidence="3 4">
    <name type="scientific">Shinella oryzae</name>
    <dbReference type="NCBI Taxonomy" id="2871820"/>
    <lineage>
        <taxon>Bacteria</taxon>
        <taxon>Pseudomonadati</taxon>
        <taxon>Pseudomonadota</taxon>
        <taxon>Alphaproteobacteria</taxon>
        <taxon>Hyphomicrobiales</taxon>
        <taxon>Rhizobiaceae</taxon>
        <taxon>Shinella</taxon>
    </lineage>
</organism>
<evidence type="ECO:0000313" key="3">
    <source>
        <dbReference type="EMBL" id="WLS01750.1"/>
    </source>
</evidence>
<dbReference type="RefSeq" id="WP_306156855.1">
    <property type="nucleotide sequence ID" value="NZ_CP132314.1"/>
</dbReference>
<sequence>MDVARLGIEVSSNGVGQAAGELTRLTNAARVAQRAVAGLSDIRNASAAALSAARAAQGQASATLAAAKASETATRADIDAARASYNKAKAATLAAKADHDRVNASYAVAKAQQVEANAAMKAAQASMAANNNVKRMGGSMSGLAAQFQDVGVTAAGGMNPMLIALQQGTQIAGQMEAAMEGGAKATAVFATAFKSLLSPISLASIALTALAAAGLQMVDWAKLGASAVRGLADVLVTIAPYAATAAAGLALLYAPTIVLGIMNVIALLGRMAVAAVSAGIAIAAANPLGAFVLGVTAAVAAMNIFRNEITQIFGRDIVADVKNAANFVINSFEAAFEDLKFIWNTFPDVIKAAVVGAANAALAAVESLIQKAANLMDAFHAQVNKILPEGIQIPQIGKISLGNYKVDDGGAAERVAKGLDGRNANIERIMGQDRVGQFGEGIARGASAASGKLQELAKWMTTVDEKKKKSGGKTDAEKYSDIVDGANRRLASLKAEELALGMTEQASLSLRYETDLLNEAQQKGITLTAKQRGELNSLAGQMAVTEIATKKAKEAMEFAKSTALGFVNDLRNGLKNGEGFWKSFGNAALNVLDRITDKLLGDVMDAIFKVGNAGGGSGGLLGTIFGGLFGGGSQFGIASAGGIGLYADGTASARAGLAMVGEEGPELVRFKGGEKVIPNHQLHAVNDNGSSGQGISVSAPVEINIDATGADAAGLARVERQLASLKAELPNQIVSTVQNAQKRRGL</sequence>
<evidence type="ECO:0000259" key="2">
    <source>
        <dbReference type="Pfam" id="PF06791"/>
    </source>
</evidence>
<dbReference type="EMBL" id="CP132314">
    <property type="protein sequence ID" value="WLS01750.1"/>
    <property type="molecule type" value="Genomic_DNA"/>
</dbReference>